<reference evidence="8 9" key="1">
    <citation type="journal article" date="2012" name="New Phytol.">
        <title>Insight into trade-off between wood decay and parasitism from the genome of a fungal forest pathogen.</title>
        <authorList>
            <person name="Olson A."/>
            <person name="Aerts A."/>
            <person name="Asiegbu F."/>
            <person name="Belbahri L."/>
            <person name="Bouzid O."/>
            <person name="Broberg A."/>
            <person name="Canback B."/>
            <person name="Coutinho P.M."/>
            <person name="Cullen D."/>
            <person name="Dalman K."/>
            <person name="Deflorio G."/>
            <person name="van Diepen L.T."/>
            <person name="Dunand C."/>
            <person name="Duplessis S."/>
            <person name="Durling M."/>
            <person name="Gonthier P."/>
            <person name="Grimwood J."/>
            <person name="Fossdal C.G."/>
            <person name="Hansson D."/>
            <person name="Henrissat B."/>
            <person name="Hietala A."/>
            <person name="Himmelstrand K."/>
            <person name="Hoffmeister D."/>
            <person name="Hogberg N."/>
            <person name="James T.Y."/>
            <person name="Karlsson M."/>
            <person name="Kohler A."/>
            <person name="Kues U."/>
            <person name="Lee Y.H."/>
            <person name="Lin Y.C."/>
            <person name="Lind M."/>
            <person name="Lindquist E."/>
            <person name="Lombard V."/>
            <person name="Lucas S."/>
            <person name="Lunden K."/>
            <person name="Morin E."/>
            <person name="Murat C."/>
            <person name="Park J."/>
            <person name="Raffaello T."/>
            <person name="Rouze P."/>
            <person name="Salamov A."/>
            <person name="Schmutz J."/>
            <person name="Solheim H."/>
            <person name="Stahlberg J."/>
            <person name="Velez H."/>
            <person name="de Vries R.P."/>
            <person name="Wiebenga A."/>
            <person name="Woodward S."/>
            <person name="Yakovlev I."/>
            <person name="Garbelotto M."/>
            <person name="Martin F."/>
            <person name="Grigoriev I.V."/>
            <person name="Stenlid J."/>
        </authorList>
    </citation>
    <scope>NUCLEOTIDE SEQUENCE [LARGE SCALE GENOMIC DNA]</scope>
    <source>
        <strain evidence="8 9">TC 32-1</strain>
    </source>
</reference>
<keyword evidence="3" id="KW-0819">tRNA processing</keyword>
<accession>W4KKB1</accession>
<dbReference type="EC" id="6.3.4.19" evidence="1"/>
<proteinExistence type="inferred from homology"/>
<dbReference type="GeneID" id="20667479"/>
<keyword evidence="4" id="KW-0547">Nucleotide-binding</keyword>
<dbReference type="GO" id="GO:0032267">
    <property type="term" value="F:tRNA(Ile)-lysidine synthase activity"/>
    <property type="evidence" value="ECO:0007669"/>
    <property type="project" value="UniProtKB-EC"/>
</dbReference>
<dbReference type="InterPro" id="IPR012094">
    <property type="entry name" value="tRNA_Ile_lys_synt"/>
</dbReference>
<dbReference type="PANTHER" id="PTHR43033:SF1">
    <property type="entry name" value="TRNA(ILE)-LYSIDINE SYNTHASE-RELATED"/>
    <property type="match status" value="1"/>
</dbReference>
<dbReference type="PANTHER" id="PTHR43033">
    <property type="entry name" value="TRNA(ILE)-LYSIDINE SYNTHASE-RELATED"/>
    <property type="match status" value="1"/>
</dbReference>
<dbReference type="SUPFAM" id="SSF52402">
    <property type="entry name" value="Adenine nucleotide alpha hydrolases-like"/>
    <property type="match status" value="1"/>
</dbReference>
<dbReference type="HOGENOM" id="CLU_035256_0_0_1"/>
<dbReference type="EMBL" id="KI925455">
    <property type="protein sequence ID" value="ETW86159.1"/>
    <property type="molecule type" value="Genomic_DNA"/>
</dbReference>
<dbReference type="InParanoid" id="W4KKB1"/>
<dbReference type="InterPro" id="IPR014729">
    <property type="entry name" value="Rossmann-like_a/b/a_fold"/>
</dbReference>
<dbReference type="CDD" id="cd01992">
    <property type="entry name" value="TilS_N"/>
    <property type="match status" value="1"/>
</dbReference>
<dbReference type="STRING" id="747525.W4KKB1"/>
<keyword evidence="2" id="KW-0436">Ligase</keyword>
<evidence type="ECO:0000313" key="9">
    <source>
        <dbReference type="Proteomes" id="UP000030671"/>
    </source>
</evidence>
<keyword evidence="9" id="KW-1185">Reference proteome</keyword>
<name>W4KKB1_HETIT</name>
<keyword evidence="5" id="KW-0067">ATP-binding</keyword>
<sequence length="591" mass="63873">MAHPGPILEGEFLRMLQRCMPPAGWPAKLAVAHSGGADSTCLLYLLTQLTKAPPPSASAPTRAHALPREILSLTVNHGLQDASDGMARHCARTARALGVPHRELRIPWGVAPFPARPGSNPGTDGGAGAGGGAGATEGVARDARYHVLVRAMAAGGADAIAFGHHADDQVETALMRLARGSSVLGLAGMRRVRRWGMGMGKEEGDLGWAGARGMGRWVVRPLLTVGKDRILATCEKAGLEYVDDPSNFQPELTLRNAVRQMLERTAPAAGLPERLAEDLRTIVKRAESADLPIPLDLSGSREELRGAILSFTEHAENIESQASAFISRHSVASPPSTFLFCTDRIQNMDDPVVNAAVLYRILRYVSPAPWGSNVAEGRRRSEGIARLADRLWNTPAAAAQAQAERHPFASVGKVLWNPIRIGSDGRLRYETPQPYERYGWIASRAPPSTREPNPTVMDVTDKVAAALAARAHPRVGDAHDAHASGALEVLYDNRFLLTFRLAAAPAALLPSLAAGHARIVVEPQSRWFWPRVVLRQTHPEPGDTTLASVPAQEMMWYSGNFRRRAAATATPPGAEEDSWVDVRFIRVMNDF</sequence>
<feature type="domain" description="tRNA(Ile)-lysidine/2-thiocytidine synthase N-terminal" evidence="7">
    <location>
        <begin position="29"/>
        <end position="260"/>
    </location>
</feature>
<protein>
    <recommendedName>
        <fullName evidence="1">tRNA(Ile)-lysidine synthetase</fullName>
        <ecNumber evidence="1">6.3.4.19</ecNumber>
    </recommendedName>
</protein>
<evidence type="ECO:0000313" key="8">
    <source>
        <dbReference type="EMBL" id="ETW86159.1"/>
    </source>
</evidence>
<dbReference type="OrthoDB" id="434144at2759"/>
<comment type="catalytic activity">
    <reaction evidence="6">
        <text>cytidine(34) in tRNA(Ile2) + L-lysine + ATP = lysidine(34) in tRNA(Ile2) + AMP + diphosphate + H(+)</text>
        <dbReference type="Rhea" id="RHEA:43744"/>
        <dbReference type="Rhea" id="RHEA-COMP:10625"/>
        <dbReference type="Rhea" id="RHEA-COMP:10670"/>
        <dbReference type="ChEBI" id="CHEBI:15378"/>
        <dbReference type="ChEBI" id="CHEBI:30616"/>
        <dbReference type="ChEBI" id="CHEBI:32551"/>
        <dbReference type="ChEBI" id="CHEBI:33019"/>
        <dbReference type="ChEBI" id="CHEBI:82748"/>
        <dbReference type="ChEBI" id="CHEBI:83665"/>
        <dbReference type="ChEBI" id="CHEBI:456215"/>
        <dbReference type="EC" id="6.3.4.19"/>
    </reaction>
</comment>
<dbReference type="HAMAP" id="MF_01161">
    <property type="entry name" value="tRNA_Ile_lys_synt"/>
    <property type="match status" value="1"/>
</dbReference>
<gene>
    <name evidence="8" type="ORF">HETIRDRAFT_154211</name>
</gene>
<organism evidence="8 9">
    <name type="scientific">Heterobasidion irregulare (strain TC 32-1)</name>
    <dbReference type="NCBI Taxonomy" id="747525"/>
    <lineage>
        <taxon>Eukaryota</taxon>
        <taxon>Fungi</taxon>
        <taxon>Dikarya</taxon>
        <taxon>Basidiomycota</taxon>
        <taxon>Agaricomycotina</taxon>
        <taxon>Agaricomycetes</taxon>
        <taxon>Russulales</taxon>
        <taxon>Bondarzewiaceae</taxon>
        <taxon>Heterobasidion</taxon>
        <taxon>Heterobasidion annosum species complex</taxon>
    </lineage>
</organism>
<evidence type="ECO:0000259" key="7">
    <source>
        <dbReference type="Pfam" id="PF01171"/>
    </source>
</evidence>
<dbReference type="Proteomes" id="UP000030671">
    <property type="component" value="Unassembled WGS sequence"/>
</dbReference>
<dbReference type="KEGG" id="hir:HETIRDRAFT_154211"/>
<dbReference type="InterPro" id="IPR011063">
    <property type="entry name" value="TilS/TtcA_N"/>
</dbReference>
<dbReference type="Gene3D" id="3.40.50.620">
    <property type="entry name" value="HUPs"/>
    <property type="match status" value="1"/>
</dbReference>
<evidence type="ECO:0000256" key="4">
    <source>
        <dbReference type="ARBA" id="ARBA00022741"/>
    </source>
</evidence>
<evidence type="ECO:0000256" key="3">
    <source>
        <dbReference type="ARBA" id="ARBA00022694"/>
    </source>
</evidence>
<dbReference type="GO" id="GO:0005524">
    <property type="term" value="F:ATP binding"/>
    <property type="evidence" value="ECO:0007669"/>
    <property type="project" value="UniProtKB-KW"/>
</dbReference>
<dbReference type="eggNOG" id="ENOG502QQNE">
    <property type="taxonomic scope" value="Eukaryota"/>
</dbReference>
<dbReference type="Pfam" id="PF01171">
    <property type="entry name" value="ATP_bind_3"/>
    <property type="match status" value="1"/>
</dbReference>
<dbReference type="AlphaFoldDB" id="W4KKB1"/>
<dbReference type="GO" id="GO:0008033">
    <property type="term" value="P:tRNA processing"/>
    <property type="evidence" value="ECO:0007669"/>
    <property type="project" value="UniProtKB-KW"/>
</dbReference>
<dbReference type="RefSeq" id="XP_009542928.1">
    <property type="nucleotide sequence ID" value="XM_009544633.1"/>
</dbReference>
<evidence type="ECO:0000256" key="5">
    <source>
        <dbReference type="ARBA" id="ARBA00022840"/>
    </source>
</evidence>
<evidence type="ECO:0000256" key="6">
    <source>
        <dbReference type="ARBA" id="ARBA00048539"/>
    </source>
</evidence>
<evidence type="ECO:0000256" key="2">
    <source>
        <dbReference type="ARBA" id="ARBA00022598"/>
    </source>
</evidence>
<dbReference type="InterPro" id="IPR012795">
    <property type="entry name" value="tRNA_Ile_lys_synt_N"/>
</dbReference>
<evidence type="ECO:0000256" key="1">
    <source>
        <dbReference type="ARBA" id="ARBA00013267"/>
    </source>
</evidence>